<organism evidence="3 4">
    <name type="scientific">Araneus ventricosus</name>
    <name type="common">Orbweaver spider</name>
    <name type="synonym">Epeira ventricosa</name>
    <dbReference type="NCBI Taxonomy" id="182803"/>
    <lineage>
        <taxon>Eukaryota</taxon>
        <taxon>Metazoa</taxon>
        <taxon>Ecdysozoa</taxon>
        <taxon>Arthropoda</taxon>
        <taxon>Chelicerata</taxon>
        <taxon>Arachnida</taxon>
        <taxon>Araneae</taxon>
        <taxon>Araneomorphae</taxon>
        <taxon>Entelegynae</taxon>
        <taxon>Araneoidea</taxon>
        <taxon>Araneidae</taxon>
        <taxon>Araneus</taxon>
    </lineage>
</organism>
<evidence type="ECO:0000256" key="1">
    <source>
        <dbReference type="SAM" id="MobiDB-lite"/>
    </source>
</evidence>
<evidence type="ECO:0000313" key="2">
    <source>
        <dbReference type="EMBL" id="GBO42345.1"/>
    </source>
</evidence>
<gene>
    <name evidence="2" type="ORF">AVEN_258164_1</name>
    <name evidence="3" type="ORF">AVEN_51626_1</name>
</gene>
<feature type="compositionally biased region" description="Basic and acidic residues" evidence="1">
    <location>
        <begin position="95"/>
        <end position="106"/>
    </location>
</feature>
<sequence>MLQAIWSAKIWMRIFIVRGNVWSTSFFFHLARWVIKDVGALGQKSFITIRSSRTQQGIGYQLYQVQKYQVKVSGKSEYQCQPVPDTTEPGINPTLERDERRTRRESQGPIAV</sequence>
<dbReference type="Proteomes" id="UP000499080">
    <property type="component" value="Unassembled WGS sequence"/>
</dbReference>
<accession>A0A4Y2WYL6</accession>
<protein>
    <submittedName>
        <fullName evidence="3">Uncharacterized protein</fullName>
    </submittedName>
</protein>
<dbReference type="EMBL" id="BGPR01068373">
    <property type="protein sequence ID" value="GBO42345.1"/>
    <property type="molecule type" value="Genomic_DNA"/>
</dbReference>
<evidence type="ECO:0000313" key="4">
    <source>
        <dbReference type="Proteomes" id="UP000499080"/>
    </source>
</evidence>
<comment type="caution">
    <text evidence="3">The sequence shown here is derived from an EMBL/GenBank/DDBJ whole genome shotgun (WGS) entry which is preliminary data.</text>
</comment>
<keyword evidence="4" id="KW-1185">Reference proteome</keyword>
<name>A0A4Y2WYL6_ARAVE</name>
<feature type="region of interest" description="Disordered" evidence="1">
    <location>
        <begin position="79"/>
        <end position="112"/>
    </location>
</feature>
<proteinExistence type="predicted"/>
<evidence type="ECO:0000313" key="3">
    <source>
        <dbReference type="EMBL" id="GBO42349.1"/>
    </source>
</evidence>
<dbReference type="AlphaFoldDB" id="A0A4Y2WYL6"/>
<reference evidence="3 4" key="1">
    <citation type="journal article" date="2019" name="Sci. Rep.">
        <title>Orb-weaving spider Araneus ventricosus genome elucidates the spidroin gene catalogue.</title>
        <authorList>
            <person name="Kono N."/>
            <person name="Nakamura H."/>
            <person name="Ohtoshi R."/>
            <person name="Moran D.A.P."/>
            <person name="Shinohara A."/>
            <person name="Yoshida Y."/>
            <person name="Fujiwara M."/>
            <person name="Mori M."/>
            <person name="Tomita M."/>
            <person name="Arakawa K."/>
        </authorList>
    </citation>
    <scope>NUCLEOTIDE SEQUENCE [LARGE SCALE GENOMIC DNA]</scope>
</reference>
<dbReference type="EMBL" id="BGPR01068375">
    <property type="protein sequence ID" value="GBO42349.1"/>
    <property type="molecule type" value="Genomic_DNA"/>
</dbReference>